<dbReference type="Pfam" id="PF23247">
    <property type="entry name" value="LRR_RPS2"/>
    <property type="match status" value="1"/>
</dbReference>
<dbReference type="EMBL" id="JBBPBM010000003">
    <property type="protein sequence ID" value="KAK8593751.1"/>
    <property type="molecule type" value="Genomic_DNA"/>
</dbReference>
<comment type="caution">
    <text evidence="2">The sequence shown here is derived from an EMBL/GenBank/DDBJ whole genome shotgun (WGS) entry which is preliminary data.</text>
</comment>
<accession>A0ABR2G3X0</accession>
<dbReference type="InterPro" id="IPR057135">
    <property type="entry name" value="At4g27190-like_LRR"/>
</dbReference>
<organism evidence="2 3">
    <name type="scientific">Hibiscus sabdariffa</name>
    <name type="common">roselle</name>
    <dbReference type="NCBI Taxonomy" id="183260"/>
    <lineage>
        <taxon>Eukaryota</taxon>
        <taxon>Viridiplantae</taxon>
        <taxon>Streptophyta</taxon>
        <taxon>Embryophyta</taxon>
        <taxon>Tracheophyta</taxon>
        <taxon>Spermatophyta</taxon>
        <taxon>Magnoliopsida</taxon>
        <taxon>eudicotyledons</taxon>
        <taxon>Gunneridae</taxon>
        <taxon>Pentapetalae</taxon>
        <taxon>rosids</taxon>
        <taxon>malvids</taxon>
        <taxon>Malvales</taxon>
        <taxon>Malvaceae</taxon>
        <taxon>Malvoideae</taxon>
        <taxon>Hibiscus</taxon>
    </lineage>
</organism>
<protein>
    <recommendedName>
        <fullName evidence="1">Disease resistance protein At4g27190-like leucine-rich repeats domain-containing protein</fullName>
    </recommendedName>
</protein>
<evidence type="ECO:0000259" key="1">
    <source>
        <dbReference type="Pfam" id="PF23247"/>
    </source>
</evidence>
<gene>
    <name evidence="2" type="ORF">V6N12_045825</name>
</gene>
<keyword evidence="3" id="KW-1185">Reference proteome</keyword>
<evidence type="ECO:0000313" key="2">
    <source>
        <dbReference type="EMBL" id="KAK8593751.1"/>
    </source>
</evidence>
<feature type="domain" description="Disease resistance protein At4g27190-like leucine-rich repeats" evidence="1">
    <location>
        <begin position="37"/>
        <end position="89"/>
    </location>
</feature>
<name>A0ABR2G3X0_9ROSI</name>
<sequence>MVLFPLSHGGSSSIFPSPSLELSDFDFKDEVPCNGEAGTLAQIGNLTLNYCKNLKHMWKKDSELAHLLSILQTLTVDSCDDLINIGPALVIIFSKSHDFGTVMVQKDEKHRFRIWNN</sequence>
<evidence type="ECO:0000313" key="3">
    <source>
        <dbReference type="Proteomes" id="UP001472677"/>
    </source>
</evidence>
<dbReference type="Proteomes" id="UP001472677">
    <property type="component" value="Unassembled WGS sequence"/>
</dbReference>
<proteinExistence type="predicted"/>
<reference evidence="2 3" key="1">
    <citation type="journal article" date="2024" name="G3 (Bethesda)">
        <title>Genome assembly of Hibiscus sabdariffa L. provides insights into metabolisms of medicinal natural products.</title>
        <authorList>
            <person name="Kim T."/>
        </authorList>
    </citation>
    <scope>NUCLEOTIDE SEQUENCE [LARGE SCALE GENOMIC DNA]</scope>
    <source>
        <strain evidence="2">TK-2024</strain>
        <tissue evidence="2">Old leaves</tissue>
    </source>
</reference>